<comment type="caution">
    <text evidence="2">The sequence shown here is derived from an EMBL/GenBank/DDBJ whole genome shotgun (WGS) entry which is preliminary data.</text>
</comment>
<reference evidence="3" key="1">
    <citation type="journal article" date="2015" name="PLoS Genet.">
        <title>Genome Sequence and Transcriptome Analyses of Chrysochromulina tobin: Metabolic Tools for Enhanced Algal Fitness in the Prominent Order Prymnesiales (Haptophyceae).</title>
        <authorList>
            <person name="Hovde B.T."/>
            <person name="Deodato C.R."/>
            <person name="Hunsperger H.M."/>
            <person name="Ryken S.A."/>
            <person name="Yost W."/>
            <person name="Jha R.K."/>
            <person name="Patterson J."/>
            <person name="Monnat R.J. Jr."/>
            <person name="Barlow S.B."/>
            <person name="Starkenburg S.R."/>
            <person name="Cattolico R.A."/>
        </authorList>
    </citation>
    <scope>NUCLEOTIDE SEQUENCE</scope>
    <source>
        <strain evidence="3">CCMP291</strain>
    </source>
</reference>
<accession>A0A0M0K8D0</accession>
<dbReference type="Proteomes" id="UP000037460">
    <property type="component" value="Unassembled WGS sequence"/>
</dbReference>
<evidence type="ECO:0000313" key="3">
    <source>
        <dbReference type="Proteomes" id="UP000037460"/>
    </source>
</evidence>
<proteinExistence type="predicted"/>
<name>A0A0M0K8D0_9EUKA</name>
<dbReference type="AlphaFoldDB" id="A0A0M0K8D0"/>
<feature type="non-terminal residue" evidence="2">
    <location>
        <position position="109"/>
    </location>
</feature>
<feature type="region of interest" description="Disordered" evidence="1">
    <location>
        <begin position="88"/>
        <end position="109"/>
    </location>
</feature>
<evidence type="ECO:0000256" key="1">
    <source>
        <dbReference type="SAM" id="MobiDB-lite"/>
    </source>
</evidence>
<protein>
    <submittedName>
        <fullName evidence="2">Uncharacterized protein</fullName>
    </submittedName>
</protein>
<dbReference type="EMBL" id="JWZX01001001">
    <property type="protein sequence ID" value="KOO35049.1"/>
    <property type="molecule type" value="Genomic_DNA"/>
</dbReference>
<sequence length="109" mass="11795">MSVEAASNAEMDGEDGGDEVDDHDLEQLQHILCEVEAFPTVLPQLDKVEAPKLTPMPQVEAEDVIGESMGEAKDASFGISIERSVMANTAASKRVPPREPMMPFQGTPR</sequence>
<gene>
    <name evidence="2" type="ORF">Ctob_016712</name>
</gene>
<organism evidence="2 3">
    <name type="scientific">Chrysochromulina tobinii</name>
    <dbReference type="NCBI Taxonomy" id="1460289"/>
    <lineage>
        <taxon>Eukaryota</taxon>
        <taxon>Haptista</taxon>
        <taxon>Haptophyta</taxon>
        <taxon>Prymnesiophyceae</taxon>
        <taxon>Prymnesiales</taxon>
        <taxon>Chrysochromulinaceae</taxon>
        <taxon>Chrysochromulina</taxon>
    </lineage>
</organism>
<feature type="region of interest" description="Disordered" evidence="1">
    <location>
        <begin position="1"/>
        <end position="24"/>
    </location>
</feature>
<evidence type="ECO:0000313" key="2">
    <source>
        <dbReference type="EMBL" id="KOO35049.1"/>
    </source>
</evidence>
<keyword evidence="3" id="KW-1185">Reference proteome</keyword>
<feature type="compositionally biased region" description="Acidic residues" evidence="1">
    <location>
        <begin position="11"/>
        <end position="24"/>
    </location>
</feature>